<dbReference type="InterPro" id="IPR036526">
    <property type="entry name" value="C-N_Hydrolase_sf"/>
</dbReference>
<dbReference type="InterPro" id="IPR001110">
    <property type="entry name" value="UPF0012_CS"/>
</dbReference>
<feature type="domain" description="CN hydrolase" evidence="2">
    <location>
        <begin position="1"/>
        <end position="240"/>
    </location>
</feature>
<dbReference type="Gene3D" id="3.60.110.10">
    <property type="entry name" value="Carbon-nitrogen hydrolase"/>
    <property type="match status" value="1"/>
</dbReference>
<accession>A0A1G8PLA9</accession>
<dbReference type="CDD" id="cd07583">
    <property type="entry name" value="nitrilase_5"/>
    <property type="match status" value="1"/>
</dbReference>
<dbReference type="InterPro" id="IPR003010">
    <property type="entry name" value="C-N_Hydrolase"/>
</dbReference>
<dbReference type="PROSITE" id="PS01227">
    <property type="entry name" value="UPF0012"/>
    <property type="match status" value="1"/>
</dbReference>
<dbReference type="Proteomes" id="UP000199017">
    <property type="component" value="Unassembled WGS sequence"/>
</dbReference>
<dbReference type="PANTHER" id="PTHR23088:SF27">
    <property type="entry name" value="DEAMINATED GLUTATHIONE AMIDASE"/>
    <property type="match status" value="1"/>
</dbReference>
<organism evidence="3 4">
    <name type="scientific">Alteribacillus bidgolensis</name>
    <dbReference type="NCBI Taxonomy" id="930129"/>
    <lineage>
        <taxon>Bacteria</taxon>
        <taxon>Bacillati</taxon>
        <taxon>Bacillota</taxon>
        <taxon>Bacilli</taxon>
        <taxon>Bacillales</taxon>
        <taxon>Bacillaceae</taxon>
        <taxon>Alteribacillus</taxon>
    </lineage>
</organism>
<keyword evidence="4" id="KW-1185">Reference proteome</keyword>
<dbReference type="EMBL" id="FNDU01000015">
    <property type="protein sequence ID" value="SDI93126.1"/>
    <property type="molecule type" value="Genomic_DNA"/>
</dbReference>
<evidence type="ECO:0000313" key="3">
    <source>
        <dbReference type="EMBL" id="SDI93126.1"/>
    </source>
</evidence>
<dbReference type="OrthoDB" id="9811121at2"/>
<reference evidence="3 4" key="1">
    <citation type="submission" date="2016-10" db="EMBL/GenBank/DDBJ databases">
        <authorList>
            <person name="de Groot N.N."/>
        </authorList>
    </citation>
    <scope>NUCLEOTIDE SEQUENCE [LARGE SCALE GENOMIC DNA]</scope>
    <source>
        <strain evidence="4">P4B,CCM 7963,CECT 7998,DSM 25260,IBRC-M 10614,KCTC 13821</strain>
    </source>
</reference>
<dbReference type="RefSeq" id="WP_091587405.1">
    <property type="nucleotide sequence ID" value="NZ_FNDU01000015.1"/>
</dbReference>
<proteinExistence type="inferred from homology"/>
<evidence type="ECO:0000256" key="1">
    <source>
        <dbReference type="ARBA" id="ARBA00010613"/>
    </source>
</evidence>
<dbReference type="Pfam" id="PF00795">
    <property type="entry name" value="CN_hydrolase"/>
    <property type="match status" value="1"/>
</dbReference>
<dbReference type="GO" id="GO:0016787">
    <property type="term" value="F:hydrolase activity"/>
    <property type="evidence" value="ECO:0007669"/>
    <property type="project" value="UniProtKB-KW"/>
</dbReference>
<evidence type="ECO:0000259" key="2">
    <source>
        <dbReference type="PROSITE" id="PS50263"/>
    </source>
</evidence>
<sequence length="264" mass="30353">MIVSSLQMDIIPGDPAANREKVKKLVKEEIEKNRPHVIVLPEMWTTAYTLPELPDIADHENSETIPFLQQLAADHNVHLVGGSIAYQKEKDMFNRALIINQKGELIYHYDKLHLVPMLDEPTYLTGGKNKAQVFELDGLKMGIIICYDLRFPELLRALSLEGAQVIFIVAEWPQARTDHWKYLQLARAIENQVYIVSCNRVGTYNEVEFAGKSMTIDPWGNVLAEGSQNKEETVRAEIHPEQVEEVRKKVPVFESRVPQYYNYY</sequence>
<evidence type="ECO:0000313" key="4">
    <source>
        <dbReference type="Proteomes" id="UP000199017"/>
    </source>
</evidence>
<dbReference type="SUPFAM" id="SSF56317">
    <property type="entry name" value="Carbon-nitrogen hydrolase"/>
    <property type="match status" value="1"/>
</dbReference>
<name>A0A1G8PLA9_9BACI</name>
<dbReference type="STRING" id="930129.SAMN05216352_11520"/>
<dbReference type="PROSITE" id="PS50263">
    <property type="entry name" value="CN_HYDROLASE"/>
    <property type="match status" value="1"/>
</dbReference>
<gene>
    <name evidence="3" type="ORF">SAMN05216352_11520</name>
</gene>
<protein>
    <submittedName>
        <fullName evidence="3">Predicted amidohydrolase</fullName>
    </submittedName>
</protein>
<dbReference type="PANTHER" id="PTHR23088">
    <property type="entry name" value="NITRILASE-RELATED"/>
    <property type="match status" value="1"/>
</dbReference>
<comment type="similarity">
    <text evidence="1">Belongs to the carbon-nitrogen hydrolase superfamily. NIT1/NIT2 family.</text>
</comment>
<dbReference type="AlphaFoldDB" id="A0A1G8PLA9"/>
<keyword evidence="3" id="KW-0378">Hydrolase</keyword>